<comment type="caution">
    <text evidence="3">The sequence shown here is derived from an EMBL/GenBank/DDBJ whole genome shotgun (WGS) entry which is preliminary data.</text>
</comment>
<evidence type="ECO:0000313" key="4">
    <source>
        <dbReference type="Proteomes" id="UP000549394"/>
    </source>
</evidence>
<dbReference type="AlphaFoldDB" id="A0A7I8V893"/>
<evidence type="ECO:0000313" key="3">
    <source>
        <dbReference type="EMBL" id="CAD5111809.1"/>
    </source>
</evidence>
<dbReference type="PANTHER" id="PTHR22255:SF9">
    <property type="entry name" value="LP06548P"/>
    <property type="match status" value="1"/>
</dbReference>
<name>A0A7I8V893_9ANNE</name>
<organism evidence="3 4">
    <name type="scientific">Dimorphilus gyrociliatus</name>
    <dbReference type="NCBI Taxonomy" id="2664684"/>
    <lineage>
        <taxon>Eukaryota</taxon>
        <taxon>Metazoa</taxon>
        <taxon>Spiralia</taxon>
        <taxon>Lophotrochozoa</taxon>
        <taxon>Annelida</taxon>
        <taxon>Polychaeta</taxon>
        <taxon>Polychaeta incertae sedis</taxon>
        <taxon>Dinophilidae</taxon>
        <taxon>Dimorphilus</taxon>
    </lineage>
</organism>
<sequence>MNGVPRLYIFILVLQYFCIAYTSKCKFPEFLQSYTRDGWLSITHRFWKSHIVEKRYSNYTTDYMVKGGIVKVFHRNDQKKLYKFVYLMKCLELLHERKFIILYQSKINSKSSYRCVHFIKRSLNVVQMEKSKGTRKLELARYLCSKENLILDPWIWITSSPKFEFSKCPFHGVYRFFVGKTVTGNLCERLHLQRIESECETGEGLIFQWGKPQCIPKINMSLNQRLHCIAFWKHDKKNYNIILKRDNQEFFWNLRMPKSHGGLIRAKLFRDLTVDSTGKFIDLYLWSYESRKNYEFCPRESPHICPQNKSKSKHLDTYYYENCPRQSGVCSDEKPFLCTPPDLLIGEWTTTSNDIRVSLKIERNGKIFLNDQIYQSIKWDIGKRGDKCIDVAKGEFHLMLVRQFKNGCSNRYLCLKLLMKSPFILKFRLSQAYKWPPPTENFRVDCKSFPFDSYGDSFHPFTKSHWLPAKKKEAKVTSFVACRPFNKSFLNQTFSISPAMKCPVKLSYNENREYFRLIRDRSKCSQPFISTYDCIEAWDMKQSEIPGRYIVVVNRESKTFTCFVFYSSESNLTEGFVQLPFELCHDKLKHFSMQNSTKLKQFSRRQVIHDEEFDWPESAKNMDGRASSLLAHFRFPLTTLYGSLYYKSFY</sequence>
<feature type="chain" id="PRO_5029621648" evidence="1">
    <location>
        <begin position="23"/>
        <end position="650"/>
    </location>
</feature>
<feature type="domain" description="DUF7043" evidence="2">
    <location>
        <begin position="22"/>
        <end position="155"/>
    </location>
</feature>
<feature type="signal peptide" evidence="1">
    <location>
        <begin position="1"/>
        <end position="22"/>
    </location>
</feature>
<evidence type="ECO:0000259" key="2">
    <source>
        <dbReference type="Pfam" id="PF23070"/>
    </source>
</evidence>
<dbReference type="Proteomes" id="UP000549394">
    <property type="component" value="Unassembled WGS sequence"/>
</dbReference>
<proteinExistence type="predicted"/>
<keyword evidence="1" id="KW-0732">Signal</keyword>
<evidence type="ECO:0000256" key="1">
    <source>
        <dbReference type="SAM" id="SignalP"/>
    </source>
</evidence>
<dbReference type="OrthoDB" id="6047467at2759"/>
<protein>
    <submittedName>
        <fullName evidence="3">DgyrCDS1081</fullName>
    </submittedName>
</protein>
<reference evidence="3 4" key="1">
    <citation type="submission" date="2020-08" db="EMBL/GenBank/DDBJ databases">
        <authorList>
            <person name="Hejnol A."/>
        </authorList>
    </citation>
    <scope>NUCLEOTIDE SEQUENCE [LARGE SCALE GENOMIC DNA]</scope>
</reference>
<dbReference type="EMBL" id="CAJFCJ010000002">
    <property type="protein sequence ID" value="CAD5111809.1"/>
    <property type="molecule type" value="Genomic_DNA"/>
</dbReference>
<dbReference type="PANTHER" id="PTHR22255">
    <property type="entry name" value="LP06548P"/>
    <property type="match status" value="1"/>
</dbReference>
<gene>
    <name evidence="3" type="ORF">DGYR_LOCUS1041</name>
</gene>
<accession>A0A7I8V893</accession>
<dbReference type="Pfam" id="PF23070">
    <property type="entry name" value="DUF7043"/>
    <property type="match status" value="1"/>
</dbReference>
<keyword evidence="4" id="KW-1185">Reference proteome</keyword>
<dbReference type="InterPro" id="IPR055471">
    <property type="entry name" value="DUF7043"/>
</dbReference>